<feature type="region of interest" description="Disordered" evidence="2">
    <location>
        <begin position="240"/>
        <end position="323"/>
    </location>
</feature>
<feature type="compositionally biased region" description="Basic residues" evidence="2">
    <location>
        <begin position="590"/>
        <end position="599"/>
    </location>
</feature>
<dbReference type="InterPro" id="IPR036875">
    <property type="entry name" value="Znf_CCHC_sf"/>
</dbReference>
<proteinExistence type="predicted"/>
<keyword evidence="1" id="KW-0863">Zinc-finger</keyword>
<feature type="compositionally biased region" description="Basic residues" evidence="2">
    <location>
        <begin position="637"/>
        <end position="650"/>
    </location>
</feature>
<keyword evidence="1" id="KW-0862">Zinc</keyword>
<feature type="compositionally biased region" description="Basic and acidic residues" evidence="2">
    <location>
        <begin position="605"/>
        <end position="614"/>
    </location>
</feature>
<feature type="compositionally biased region" description="Basic and acidic residues" evidence="2">
    <location>
        <begin position="250"/>
        <end position="309"/>
    </location>
</feature>
<feature type="compositionally biased region" description="Basic and acidic residues" evidence="2">
    <location>
        <begin position="766"/>
        <end position="777"/>
    </location>
</feature>
<feature type="region of interest" description="Disordered" evidence="2">
    <location>
        <begin position="2069"/>
        <end position="2106"/>
    </location>
</feature>
<dbReference type="InterPro" id="IPR013103">
    <property type="entry name" value="RVT_2"/>
</dbReference>
<evidence type="ECO:0000313" key="5">
    <source>
        <dbReference type="Proteomes" id="UP000186817"/>
    </source>
</evidence>
<evidence type="ECO:0000259" key="3">
    <source>
        <dbReference type="PROSITE" id="PS50158"/>
    </source>
</evidence>
<evidence type="ECO:0000256" key="1">
    <source>
        <dbReference type="PROSITE-ProRule" id="PRU00047"/>
    </source>
</evidence>
<evidence type="ECO:0000256" key="2">
    <source>
        <dbReference type="SAM" id="MobiDB-lite"/>
    </source>
</evidence>
<feature type="domain" description="CCHC-type" evidence="3">
    <location>
        <begin position="331"/>
        <end position="347"/>
    </location>
</feature>
<feature type="compositionally biased region" description="Low complexity" evidence="2">
    <location>
        <begin position="556"/>
        <end position="577"/>
    </location>
</feature>
<dbReference type="EMBL" id="LSRX01000276">
    <property type="protein sequence ID" value="OLQ01981.1"/>
    <property type="molecule type" value="Genomic_DNA"/>
</dbReference>
<dbReference type="PANTHER" id="PTHR11439:SF483">
    <property type="entry name" value="PEPTIDE SYNTHASE GLIP-LIKE, PUTATIVE (AFU_ORTHOLOGUE AFUA_3G12920)-RELATED"/>
    <property type="match status" value="1"/>
</dbReference>
<dbReference type="OrthoDB" id="444472at2759"/>
<protein>
    <submittedName>
        <fullName evidence="4">Retrovirus-related Pol polyprotein from transposon TNT 1-94</fullName>
    </submittedName>
</protein>
<feature type="compositionally biased region" description="Low complexity" evidence="2">
    <location>
        <begin position="430"/>
        <end position="450"/>
    </location>
</feature>
<dbReference type="SMART" id="SM00343">
    <property type="entry name" value="ZnF_C2HC"/>
    <property type="match status" value="1"/>
</dbReference>
<dbReference type="PROSITE" id="PS50158">
    <property type="entry name" value="ZF_CCHC"/>
    <property type="match status" value="1"/>
</dbReference>
<dbReference type="InterPro" id="IPR001878">
    <property type="entry name" value="Znf_CCHC"/>
</dbReference>
<evidence type="ECO:0000313" key="4">
    <source>
        <dbReference type="EMBL" id="OLQ01981.1"/>
    </source>
</evidence>
<accession>A0A1Q9E3J9</accession>
<feature type="region of interest" description="Disordered" evidence="2">
    <location>
        <begin position="494"/>
        <end position="801"/>
    </location>
</feature>
<comment type="caution">
    <text evidence="4">The sequence shown here is derived from an EMBL/GenBank/DDBJ whole genome shotgun (WGS) entry which is preliminary data.</text>
</comment>
<dbReference type="CDD" id="cd09272">
    <property type="entry name" value="RNase_HI_RT_Ty1"/>
    <property type="match status" value="1"/>
</dbReference>
<dbReference type="PANTHER" id="PTHR11439">
    <property type="entry name" value="GAG-POL-RELATED RETROTRANSPOSON"/>
    <property type="match status" value="1"/>
</dbReference>
<name>A0A1Q9E3J9_SYMMI</name>
<dbReference type="Proteomes" id="UP000186817">
    <property type="component" value="Unassembled WGS sequence"/>
</dbReference>
<sequence>MDVDEGGAPIRNPKAESYVPKLPALEGSKMTRGRKAEIEAWVEYLEIFLPWLALFDDRIPGEIQSHFGQDATVQNSRLSKGESVRSTRVFLYLRQSFSSFPRGLDLLKQVEKEQLGVPAGYEAMRRLHQELSVCSRIEASSLREEILKFTTPKGIANRPLEVFRCVQVELAKYQRLAAGFSDLALTEADSCMVMLRNLSVETKKYILLHAKIDSLNQLESALRFYDSNLRILDFQDRSGKGEHANPLQFEKNKDRFDRRGKDNKGKDKGKDNKGKEKGKDKDSKGKGKGDEKGKNGKGNKGDQEKDKGKHQGAAATSSKDGAEKDQATKKKCFVCHEPGHFARDCPRAAKGSGKGGRAEPARAATVLMEPELCAAMHHVIYDFDEDCFSETSLDFPEFLENEFQDRVLEEPVVGRDQGFDVDQGLHDEGSSLSLSTSAEATTAAEHTTSTPPEHAMLHHVSAVPRDGAVGVSYLLLDSGADAATGARGRVEVTVEAEPTPPKAKSSQRAKGHVKGSVLQVRKVKGKEPKAARIGVGKADINMPTVKRQPKPPPTKAAPKGRASAPSAPSAPSKPAGPVTAKAGGVSLVPKRSRSVRKIHLTAGGRHAEPPRLEEGTAYPRRRRGTKPKAPTQDRSTTRRGTRSWKKRRNRLPSSWSATAAPISTKPGSLKSTGRAEVTTRAVVVITDKTSYTSPMPTHRQHPPPPPPPTGATREQGGTAAPGSPSSFSMVTGPDAPKTPDAATAALETPAPSTPPRTTLNVSKKARISEESGEKARGSQDPVPMDVASTSPPASPPPTRLAGRTMAKEGAAAKADKFWFRGVAMLVLVAVGVGMLGTILWQPDRESMVSSFVRWSRSAGLAGSGEVTVSMRSDGEPVLVSFLERCCRELPSASLEQVVEDAYAYAFEVDAMRALPLPNTNTRGPPKEWIAEHGKTPRYAKFLRESFSPEATVAQDRELDQAADLMDLEPEPLDRIPEGVAMAFAERFEHHEAIGQIAAPAQEGDKGGEIIVELGGALESLSVGDMMWTIDPKQRVISTRIVARDYSTGPSASQLGISSPTASGEALKLFLAAIGAEGFNILGLDVSTAFLFAWLGDENVVVSMPEGCVGPGGEKLYLRLKKALYGFMGSGLPLCRTRHLSGLLGKLFGLKPCPTEPCLFTGYFKNKRVFVLSYVDDLLLAGASTEDLYGMERSKFGMDPGYMQDVLEEYKLENAKGLPTPPCLRDLLDKSLDEASLQVPLTPEAAARYRRALGKLSWLSATRGDLVYYISVLARGQSSPLEVHERAMRAVLRYLKTVVHYFQVFPRQRHSHMLLRAYVDASWGSERSVERRSISGGCLMLGKACIKSWARLQQSVALSSAESELYALVEGSREALGARCAVGHILGHEGEIVPHIYCDSEAAVNISKMEGLRKLRHIDIRACFIQYGTEYQKHLDGLWTVHRKLWSVVKIMCNLSDHWAVEWPARCAYWKQTESFFERMSYPVHTSYVDGCAAGLLGNDGLPVAKRWRVMVRVAPDVLVHEEFHMVDICDKASSALHGSERLLAFLDDLYVLTTRERAREARETVVQAMQEGIAELGADVWRGNKRSSERGLKVLGTPIGYPHFIASWAEGRMLAERELLNQLPRLPDLQCAWLLLAMCASPRANHALCTVPPLDIAGYSQAHDDAVWETLQACLGGVASGEADGARKLATLPASLGGLGLASAVRTAPAAYWAAWADALPVLGERAPALAEACVRQLEGRDAETTCLRSAAVARNLLQAEGWQECPSWRAIADGARPPVATDRSLGDWPHGWQHSASRTRNLHFRERTLLPDMSPSACALLRSQAGPHAGAWLTAIPADPATTLSPQAMQLALRRRLRLPLPLRLNRCGPSPGCGGLVDVFGDHALACPRTGLLARRAKIVERAWVRVAREAVGADGQVVPQQWLCATTAPGVAPDDRRRLDLVIYGASPMGGALCCDATLVSPLTRTGQPQPGTVADDGAMLRVAERRKRAAYPELSSGGPQRLLVLGSEIGGRWNETAQHLVRDLARVRAQRAPPALRAAATSAWTRRWWATLAVALQQAVSSTALGSPWPAPPHASQPPGPELDRVLDLAEAAGPSRLPLRP</sequence>
<dbReference type="Pfam" id="PF07727">
    <property type="entry name" value="RVT_2"/>
    <property type="match status" value="1"/>
</dbReference>
<organism evidence="4 5">
    <name type="scientific">Symbiodinium microadriaticum</name>
    <name type="common">Dinoflagellate</name>
    <name type="synonym">Zooxanthella microadriatica</name>
    <dbReference type="NCBI Taxonomy" id="2951"/>
    <lineage>
        <taxon>Eukaryota</taxon>
        <taxon>Sar</taxon>
        <taxon>Alveolata</taxon>
        <taxon>Dinophyceae</taxon>
        <taxon>Suessiales</taxon>
        <taxon>Symbiodiniaceae</taxon>
        <taxon>Symbiodinium</taxon>
    </lineage>
</organism>
<dbReference type="Pfam" id="PF00098">
    <property type="entry name" value="zf-CCHC"/>
    <property type="match status" value="1"/>
</dbReference>
<dbReference type="SUPFAM" id="SSF57756">
    <property type="entry name" value="Retrovirus zinc finger-like domains"/>
    <property type="match status" value="1"/>
</dbReference>
<dbReference type="GO" id="GO:0008270">
    <property type="term" value="F:zinc ion binding"/>
    <property type="evidence" value="ECO:0007669"/>
    <property type="project" value="UniProtKB-KW"/>
</dbReference>
<reference evidence="4 5" key="1">
    <citation type="submission" date="2016-02" db="EMBL/GenBank/DDBJ databases">
        <title>Genome analysis of coral dinoflagellate symbionts highlights evolutionary adaptations to a symbiotic lifestyle.</title>
        <authorList>
            <person name="Aranda M."/>
            <person name="Li Y."/>
            <person name="Liew Y.J."/>
            <person name="Baumgarten S."/>
            <person name="Simakov O."/>
            <person name="Wilson M."/>
            <person name="Piel J."/>
            <person name="Ashoor H."/>
            <person name="Bougouffa S."/>
            <person name="Bajic V.B."/>
            <person name="Ryu T."/>
            <person name="Ravasi T."/>
            <person name="Bayer T."/>
            <person name="Micklem G."/>
            <person name="Kim H."/>
            <person name="Bhak J."/>
            <person name="Lajeunesse T.C."/>
            <person name="Voolstra C.R."/>
        </authorList>
    </citation>
    <scope>NUCLEOTIDE SEQUENCE [LARGE SCALE GENOMIC DNA]</scope>
    <source>
        <strain evidence="4 5">CCMP2467</strain>
    </source>
</reference>
<dbReference type="GO" id="GO:0003676">
    <property type="term" value="F:nucleic acid binding"/>
    <property type="evidence" value="ECO:0007669"/>
    <property type="project" value="InterPro"/>
</dbReference>
<feature type="compositionally biased region" description="Pro residues" evidence="2">
    <location>
        <begin position="2073"/>
        <end position="2085"/>
    </location>
</feature>
<feature type="compositionally biased region" description="Low complexity" evidence="2">
    <location>
        <begin position="733"/>
        <end position="745"/>
    </location>
</feature>
<dbReference type="Gene3D" id="4.10.60.10">
    <property type="entry name" value="Zinc finger, CCHC-type"/>
    <property type="match status" value="1"/>
</dbReference>
<feature type="region of interest" description="Disordered" evidence="2">
    <location>
        <begin position="418"/>
        <end position="452"/>
    </location>
</feature>
<keyword evidence="5" id="KW-1185">Reference proteome</keyword>
<gene>
    <name evidence="4" type="ORF">AK812_SmicGene15218</name>
</gene>
<keyword evidence="1" id="KW-0479">Metal-binding</keyword>